<comment type="caution">
    <text evidence="11">The sequence shown here is derived from an EMBL/GenBank/DDBJ whole genome shotgun (WGS) entry which is preliminary data.</text>
</comment>
<evidence type="ECO:0000256" key="4">
    <source>
        <dbReference type="ARBA" id="ARBA00016463"/>
    </source>
</evidence>
<dbReference type="InterPro" id="IPR003557">
    <property type="entry name" value="Cyt_c_biogenesis_CcmC"/>
</dbReference>
<protein>
    <recommendedName>
        <fullName evidence="4 9">Heme exporter protein C</fullName>
    </recommendedName>
    <alternativeName>
        <fullName evidence="9">Cytochrome c-type biogenesis protein</fullName>
    </alternativeName>
</protein>
<evidence type="ECO:0000256" key="7">
    <source>
        <dbReference type="ARBA" id="ARBA00022989"/>
    </source>
</evidence>
<feature type="transmembrane region" description="Helical" evidence="9">
    <location>
        <begin position="158"/>
        <end position="174"/>
    </location>
</feature>
<reference evidence="11" key="1">
    <citation type="submission" date="2019-02" db="EMBL/GenBank/DDBJ databases">
        <authorList>
            <person name="Li S.-H."/>
        </authorList>
    </citation>
    <scope>NUCLEOTIDE SEQUENCE</scope>
    <source>
        <strain evidence="11">IMCC14734</strain>
    </source>
</reference>
<comment type="similarity">
    <text evidence="3 9">Belongs to the CcmC/CycZ/HelC family.</text>
</comment>
<feature type="transmembrane region" description="Helical" evidence="9">
    <location>
        <begin position="96"/>
        <end position="115"/>
    </location>
</feature>
<dbReference type="RefSeq" id="WP_338140838.1">
    <property type="nucleotide sequence ID" value="NZ_SHNN01000002.1"/>
</dbReference>
<dbReference type="InterPro" id="IPR045062">
    <property type="entry name" value="Cyt_c_biogenesis_CcsA/CcmC"/>
</dbReference>
<evidence type="ECO:0000313" key="11">
    <source>
        <dbReference type="EMBL" id="MCX2981507.1"/>
    </source>
</evidence>
<evidence type="ECO:0000256" key="1">
    <source>
        <dbReference type="ARBA" id="ARBA00002442"/>
    </source>
</evidence>
<feature type="transmembrane region" description="Helical" evidence="9">
    <location>
        <begin position="21"/>
        <end position="44"/>
    </location>
</feature>
<keyword evidence="5 9" id="KW-0812">Transmembrane</keyword>
<feature type="transmembrane region" description="Helical" evidence="9">
    <location>
        <begin position="127"/>
        <end position="146"/>
    </location>
</feature>
<keyword evidence="9" id="KW-1003">Cell membrane</keyword>
<dbReference type="PRINTS" id="PR01386">
    <property type="entry name" value="CCMCBIOGNSIS"/>
</dbReference>
<accession>A0ABT3TGR6</accession>
<keyword evidence="9" id="KW-0997">Cell inner membrane</keyword>
<dbReference type="InterPro" id="IPR002541">
    <property type="entry name" value="Cyt_c_assembly"/>
</dbReference>
<evidence type="ECO:0000256" key="6">
    <source>
        <dbReference type="ARBA" id="ARBA00022748"/>
    </source>
</evidence>
<dbReference type="NCBIfam" id="TIGR01191">
    <property type="entry name" value="ccmC"/>
    <property type="match status" value="1"/>
</dbReference>
<evidence type="ECO:0000256" key="2">
    <source>
        <dbReference type="ARBA" id="ARBA00004141"/>
    </source>
</evidence>
<keyword evidence="8 9" id="KW-0472">Membrane</keyword>
<dbReference type="Pfam" id="PF01578">
    <property type="entry name" value="Cytochrom_C_asm"/>
    <property type="match status" value="1"/>
</dbReference>
<dbReference type="PANTHER" id="PTHR30071">
    <property type="entry name" value="HEME EXPORTER PROTEIN C"/>
    <property type="match status" value="1"/>
</dbReference>
<proteinExistence type="inferred from homology"/>
<keyword evidence="9" id="KW-0813">Transport</keyword>
<evidence type="ECO:0000259" key="10">
    <source>
        <dbReference type="Pfam" id="PF01578"/>
    </source>
</evidence>
<keyword evidence="12" id="KW-1185">Reference proteome</keyword>
<dbReference type="EMBL" id="SHNN01000002">
    <property type="protein sequence ID" value="MCX2981507.1"/>
    <property type="molecule type" value="Genomic_DNA"/>
</dbReference>
<organism evidence="11 12">
    <name type="scientific">Candidatus Litorirhabdus singularis</name>
    <dbReference type="NCBI Taxonomy" id="2518993"/>
    <lineage>
        <taxon>Bacteria</taxon>
        <taxon>Pseudomonadati</taxon>
        <taxon>Pseudomonadota</taxon>
        <taxon>Gammaproteobacteria</taxon>
        <taxon>Cellvibrionales</taxon>
        <taxon>Halieaceae</taxon>
        <taxon>Candidatus Litorirhabdus</taxon>
    </lineage>
</organism>
<evidence type="ECO:0000256" key="8">
    <source>
        <dbReference type="ARBA" id="ARBA00023136"/>
    </source>
</evidence>
<sequence>MWTWFHKFGSPPWLYSIAGSILRWLVPITVILLAVGAVWGLLYAPPDFRQGNSYRIMFVHVPASVVALAGYYVMATAGAVSLIWRMKMADIALRSCAPIGAMLTFLGLLSGAVWGKPTWGTWWVWDARVTSMLVLFFLYVGIIALYEAFDNEELAGKACAVLSLVGTVNIPIIYKSVDWWYSLHQPASIKFTEDSTMDGSMLRPLLLMIVAFYCLFASSLLLYMRSEILRRESSTNWVRKLVLAKAGQGSANAV</sequence>
<feature type="domain" description="Cytochrome c assembly protein" evidence="10">
    <location>
        <begin position="14"/>
        <end position="183"/>
    </location>
</feature>
<evidence type="ECO:0000256" key="5">
    <source>
        <dbReference type="ARBA" id="ARBA00022692"/>
    </source>
</evidence>
<evidence type="ECO:0000256" key="9">
    <source>
        <dbReference type="RuleBase" id="RU364092"/>
    </source>
</evidence>
<keyword evidence="7 9" id="KW-1133">Transmembrane helix</keyword>
<name>A0ABT3TGR6_9GAMM</name>
<comment type="function">
    <text evidence="1 9">Required for the export of heme to the periplasm for the biogenesis of c-type cytochromes.</text>
</comment>
<gene>
    <name evidence="9" type="primary">ccmC</name>
    <name evidence="11" type="ORF">EYC98_11610</name>
</gene>
<feature type="transmembrane region" description="Helical" evidence="9">
    <location>
        <begin position="205"/>
        <end position="224"/>
    </location>
</feature>
<dbReference type="Proteomes" id="UP001143362">
    <property type="component" value="Unassembled WGS sequence"/>
</dbReference>
<keyword evidence="6 9" id="KW-0201">Cytochrome c-type biogenesis</keyword>
<comment type="subcellular location">
    <subcellularLocation>
        <location evidence="9">Cell inner membrane</location>
    </subcellularLocation>
    <subcellularLocation>
        <location evidence="2">Membrane</location>
        <topology evidence="2">Multi-pass membrane protein</topology>
    </subcellularLocation>
</comment>
<dbReference type="PANTHER" id="PTHR30071:SF1">
    <property type="entry name" value="CYTOCHROME B_B6 PROTEIN-RELATED"/>
    <property type="match status" value="1"/>
</dbReference>
<feature type="transmembrane region" description="Helical" evidence="9">
    <location>
        <begin position="56"/>
        <end position="84"/>
    </location>
</feature>
<evidence type="ECO:0000256" key="3">
    <source>
        <dbReference type="ARBA" id="ARBA00005840"/>
    </source>
</evidence>
<evidence type="ECO:0000313" key="12">
    <source>
        <dbReference type="Proteomes" id="UP001143362"/>
    </source>
</evidence>